<dbReference type="RefSeq" id="WP_394407804.1">
    <property type="nucleotide sequence ID" value="NZ_JBIGIC010000003.1"/>
</dbReference>
<gene>
    <name evidence="2" type="ORF">ACG04R_07925</name>
</gene>
<proteinExistence type="predicted"/>
<protein>
    <submittedName>
        <fullName evidence="2">Uncharacterized protein</fullName>
    </submittedName>
</protein>
<feature type="chain" id="PRO_5045183968" evidence="1">
    <location>
        <begin position="20"/>
        <end position="168"/>
    </location>
</feature>
<evidence type="ECO:0000313" key="2">
    <source>
        <dbReference type="EMBL" id="MFG6486592.1"/>
    </source>
</evidence>
<sequence length="168" mass="18268">MQRELIAAALAIAAVAAHADCRVVFGQGRNLRQLGGPDWDDINQRFNTAVVDALDGHDQQHAYPLTMASAQTDVQAIGRTLLKQADQQGCRTLVETAVFTDDQGTLVLRLRAYPLLPEIGDGGAVVGLRFGTPSFVTQRELPPAAVLRMKTEELAARMAAEYLQRDAR</sequence>
<organism evidence="2 3">
    <name type="scientific">Pelomonas candidula</name>
    <dbReference type="NCBI Taxonomy" id="3299025"/>
    <lineage>
        <taxon>Bacteria</taxon>
        <taxon>Pseudomonadati</taxon>
        <taxon>Pseudomonadota</taxon>
        <taxon>Betaproteobacteria</taxon>
        <taxon>Burkholderiales</taxon>
        <taxon>Sphaerotilaceae</taxon>
        <taxon>Roseateles</taxon>
    </lineage>
</organism>
<comment type="caution">
    <text evidence="2">The sequence shown here is derived from an EMBL/GenBank/DDBJ whole genome shotgun (WGS) entry which is preliminary data.</text>
</comment>
<feature type="signal peptide" evidence="1">
    <location>
        <begin position="1"/>
        <end position="19"/>
    </location>
</feature>
<dbReference type="Proteomes" id="UP001606134">
    <property type="component" value="Unassembled WGS sequence"/>
</dbReference>
<keyword evidence="3" id="KW-1185">Reference proteome</keyword>
<evidence type="ECO:0000313" key="3">
    <source>
        <dbReference type="Proteomes" id="UP001606134"/>
    </source>
</evidence>
<accession>A0ABW7HAU0</accession>
<name>A0ABW7HAU0_9BURK</name>
<keyword evidence="1" id="KW-0732">Signal</keyword>
<reference evidence="2 3" key="1">
    <citation type="submission" date="2024-08" db="EMBL/GenBank/DDBJ databases">
        <authorList>
            <person name="Lu H."/>
        </authorList>
    </citation>
    <scope>NUCLEOTIDE SEQUENCE [LARGE SCALE GENOMIC DNA]</scope>
    <source>
        <strain evidence="2 3">BYS78W</strain>
    </source>
</reference>
<evidence type="ECO:0000256" key="1">
    <source>
        <dbReference type="SAM" id="SignalP"/>
    </source>
</evidence>
<dbReference type="EMBL" id="JBIGIC010000003">
    <property type="protein sequence ID" value="MFG6486592.1"/>
    <property type="molecule type" value="Genomic_DNA"/>
</dbReference>